<comment type="similarity">
    <text evidence="1">Belongs to the ribonucleoside diphosphate reductase small chain family.</text>
</comment>
<evidence type="ECO:0000256" key="1">
    <source>
        <dbReference type="ARBA" id="ARBA00009303"/>
    </source>
</evidence>
<keyword evidence="4" id="KW-1185">Reference proteome</keyword>
<dbReference type="GO" id="GO:0009263">
    <property type="term" value="P:deoxyribonucleotide biosynthetic process"/>
    <property type="evidence" value="ECO:0007669"/>
    <property type="project" value="InterPro"/>
</dbReference>
<gene>
    <name evidence="3" type="ORF">ElyMa_002595500</name>
</gene>
<dbReference type="GO" id="GO:0016491">
    <property type="term" value="F:oxidoreductase activity"/>
    <property type="evidence" value="ECO:0007669"/>
    <property type="project" value="InterPro"/>
</dbReference>
<dbReference type="AlphaFoldDB" id="A0AAV4H4H7"/>
<name>A0AAV4H4H7_9GAST</name>
<evidence type="ECO:0000256" key="2">
    <source>
        <dbReference type="SAM" id="MobiDB-lite"/>
    </source>
</evidence>
<accession>A0AAV4H4H7</accession>
<sequence length="441" mass="50260">MWRTGGPFKSEAARGRPPFRKTRAWRFERPQRQNTPKMSKTFYLRPHVLAAFRAQTPPTAPDLEEEQRSVAWRAAFPNVELAVVEGTARLFSATPPETFARWLAIRSAITPEDEAKEKILQDEPERATLFPLHDKQMFEFRKTIERLHWIAQEVDLDNDGRDLKKVPAEDRRLLEHTLGFFGVADELVMEGIDEVLSKLLRRKEGQFYLRAQNDQECVHSEAYSLQIQEIVPAERRSAVFNAVRTHPVVALMADWVRWWILAEHPAADVFIVMAFLEGVLFSGFFATLQHYKLQNLFPGVTSLNEFIARDEGVHTLFWCFILKERLRRRPDASTANAVARETVALSEAFFKNAIPSAIIGLNAGLLSQYVRYVANTVLVLAGYQPSFQEDSSPFSFMDMLALNEVAKSNFFEYRVSAYQNIGGADGSLAFELNETPVEGGE</sequence>
<protein>
    <submittedName>
        <fullName evidence="3">Ribonucleoside-diphosphate reductase small chain</fullName>
    </submittedName>
</protein>
<dbReference type="PANTHER" id="PTHR23409">
    <property type="entry name" value="RIBONUCLEOSIDE-DIPHOSPHATE REDUCTASE SMALL CHAIN"/>
    <property type="match status" value="1"/>
</dbReference>
<dbReference type="InterPro" id="IPR009078">
    <property type="entry name" value="Ferritin-like_SF"/>
</dbReference>
<organism evidence="3 4">
    <name type="scientific">Elysia marginata</name>
    <dbReference type="NCBI Taxonomy" id="1093978"/>
    <lineage>
        <taxon>Eukaryota</taxon>
        <taxon>Metazoa</taxon>
        <taxon>Spiralia</taxon>
        <taxon>Lophotrochozoa</taxon>
        <taxon>Mollusca</taxon>
        <taxon>Gastropoda</taxon>
        <taxon>Heterobranchia</taxon>
        <taxon>Euthyneura</taxon>
        <taxon>Panpulmonata</taxon>
        <taxon>Sacoglossa</taxon>
        <taxon>Placobranchoidea</taxon>
        <taxon>Plakobranchidae</taxon>
        <taxon>Elysia</taxon>
    </lineage>
</organism>
<dbReference type="PANTHER" id="PTHR23409:SF18">
    <property type="entry name" value="RIBONUCLEOSIDE-DIPHOSPHATE REDUCTASE SUBUNIT M2"/>
    <property type="match status" value="1"/>
</dbReference>
<evidence type="ECO:0000313" key="4">
    <source>
        <dbReference type="Proteomes" id="UP000762676"/>
    </source>
</evidence>
<dbReference type="Proteomes" id="UP000762676">
    <property type="component" value="Unassembled WGS sequence"/>
</dbReference>
<comment type="caution">
    <text evidence="3">The sequence shown here is derived from an EMBL/GenBank/DDBJ whole genome shotgun (WGS) entry which is preliminary data.</text>
</comment>
<reference evidence="3 4" key="1">
    <citation type="journal article" date="2021" name="Elife">
        <title>Chloroplast acquisition without the gene transfer in kleptoplastic sea slugs, Plakobranchus ocellatus.</title>
        <authorList>
            <person name="Maeda T."/>
            <person name="Takahashi S."/>
            <person name="Yoshida T."/>
            <person name="Shimamura S."/>
            <person name="Takaki Y."/>
            <person name="Nagai Y."/>
            <person name="Toyoda A."/>
            <person name="Suzuki Y."/>
            <person name="Arimoto A."/>
            <person name="Ishii H."/>
            <person name="Satoh N."/>
            <person name="Nishiyama T."/>
            <person name="Hasebe M."/>
            <person name="Maruyama T."/>
            <person name="Minagawa J."/>
            <person name="Obokata J."/>
            <person name="Shigenobu S."/>
        </authorList>
    </citation>
    <scope>NUCLEOTIDE SEQUENCE [LARGE SCALE GENOMIC DNA]</scope>
</reference>
<dbReference type="Pfam" id="PF00268">
    <property type="entry name" value="Ribonuc_red_sm"/>
    <property type="match status" value="1"/>
</dbReference>
<feature type="region of interest" description="Disordered" evidence="2">
    <location>
        <begin position="1"/>
        <end position="32"/>
    </location>
</feature>
<dbReference type="SUPFAM" id="SSF47240">
    <property type="entry name" value="Ferritin-like"/>
    <property type="match status" value="1"/>
</dbReference>
<dbReference type="InterPro" id="IPR000358">
    <property type="entry name" value="RNR_small_fam"/>
</dbReference>
<dbReference type="InterPro" id="IPR033909">
    <property type="entry name" value="RNR_small"/>
</dbReference>
<evidence type="ECO:0000313" key="3">
    <source>
        <dbReference type="EMBL" id="GFR91551.1"/>
    </source>
</evidence>
<dbReference type="InterPro" id="IPR012348">
    <property type="entry name" value="RNR-like"/>
</dbReference>
<dbReference type="EMBL" id="BMAT01005353">
    <property type="protein sequence ID" value="GFR91551.1"/>
    <property type="molecule type" value="Genomic_DNA"/>
</dbReference>
<dbReference type="CDD" id="cd01049">
    <property type="entry name" value="RNRR2"/>
    <property type="match status" value="1"/>
</dbReference>
<dbReference type="Gene3D" id="1.10.620.20">
    <property type="entry name" value="Ribonucleotide Reductase, subunit A"/>
    <property type="match status" value="1"/>
</dbReference>
<proteinExistence type="inferred from homology"/>